<dbReference type="GO" id="GO:0000155">
    <property type="term" value="F:phosphorelay sensor kinase activity"/>
    <property type="evidence" value="ECO:0007669"/>
    <property type="project" value="InterPro"/>
</dbReference>
<dbReference type="AlphaFoldDB" id="A0A1H7FXG5"/>
<dbReference type="RefSeq" id="WP_177180965.1">
    <property type="nucleotide sequence ID" value="NZ_FNZR01000001.1"/>
</dbReference>
<keyword evidence="1" id="KW-1133">Transmembrane helix</keyword>
<dbReference type="Pfam" id="PF02518">
    <property type="entry name" value="HATPase_c"/>
    <property type="match status" value="1"/>
</dbReference>
<reference evidence="6" key="1">
    <citation type="submission" date="2016-10" db="EMBL/GenBank/DDBJ databases">
        <authorList>
            <person name="Varghese N."/>
            <person name="Submissions S."/>
        </authorList>
    </citation>
    <scope>NUCLEOTIDE SEQUENCE [LARGE SCALE GENOMIC DNA]</scope>
    <source>
        <strain evidence="6">Jip14</strain>
    </source>
</reference>
<evidence type="ECO:0000259" key="3">
    <source>
        <dbReference type="Pfam" id="PF02518"/>
    </source>
</evidence>
<keyword evidence="5" id="KW-0808">Transferase</keyword>
<dbReference type="STRING" id="332977.SAMN05421740_101498"/>
<dbReference type="PANTHER" id="PTHR34220:SF7">
    <property type="entry name" value="SENSOR HISTIDINE KINASE YPDA"/>
    <property type="match status" value="1"/>
</dbReference>
<protein>
    <submittedName>
        <fullName evidence="5">Histidine kinase-, DNA gyrase B-, and HSP90-like ATPase</fullName>
    </submittedName>
</protein>
<gene>
    <name evidence="5" type="ORF">SAMN05421740_101498</name>
</gene>
<keyword evidence="6" id="KW-1185">Reference proteome</keyword>
<feature type="signal peptide" evidence="2">
    <location>
        <begin position="1"/>
        <end position="22"/>
    </location>
</feature>
<dbReference type="Gene3D" id="3.30.565.10">
    <property type="entry name" value="Histidine kinase-like ATPase, C-terminal domain"/>
    <property type="match status" value="1"/>
</dbReference>
<dbReference type="Pfam" id="PF06580">
    <property type="entry name" value="His_kinase"/>
    <property type="match status" value="1"/>
</dbReference>
<feature type="transmembrane region" description="Helical" evidence="1">
    <location>
        <begin position="748"/>
        <end position="767"/>
    </location>
</feature>
<evidence type="ECO:0000313" key="5">
    <source>
        <dbReference type="EMBL" id="SEK30763.1"/>
    </source>
</evidence>
<organism evidence="5 6">
    <name type="scientific">Parapedobacter koreensis</name>
    <dbReference type="NCBI Taxonomy" id="332977"/>
    <lineage>
        <taxon>Bacteria</taxon>
        <taxon>Pseudomonadati</taxon>
        <taxon>Bacteroidota</taxon>
        <taxon>Sphingobacteriia</taxon>
        <taxon>Sphingobacteriales</taxon>
        <taxon>Sphingobacteriaceae</taxon>
        <taxon>Parapedobacter</taxon>
    </lineage>
</organism>
<feature type="chain" id="PRO_5011697344" evidence="2">
    <location>
        <begin position="23"/>
        <end position="987"/>
    </location>
</feature>
<feature type="domain" description="Signal transduction histidine kinase internal region" evidence="4">
    <location>
        <begin position="788"/>
        <end position="864"/>
    </location>
</feature>
<dbReference type="InterPro" id="IPR010559">
    <property type="entry name" value="Sig_transdc_His_kin_internal"/>
</dbReference>
<dbReference type="InterPro" id="IPR036890">
    <property type="entry name" value="HATPase_C_sf"/>
</dbReference>
<proteinExistence type="predicted"/>
<dbReference type="Proteomes" id="UP000198916">
    <property type="component" value="Unassembled WGS sequence"/>
</dbReference>
<dbReference type="InterPro" id="IPR003594">
    <property type="entry name" value="HATPase_dom"/>
</dbReference>
<name>A0A1H7FXG5_9SPHI</name>
<sequence length="987" mass="111704">MILKLKFLLLLGASTIFNHVAAQDGKSLFNLQKGDWFVMRADVDLTPEYNRRLHQVNKDTRQKSIYWLRFTLQQTATNGHQIYGIQLIRYRHEMAATQQTRPFPKSGYDSFYPLYEQGKTSLDTLPTYLLELTPDGTIQLQRDGAPHTTQLGQTGKITDFGTKVRIITETFRDDMLALLVNLMTIPQGKEAAKTFHLPDETEVTARIQDSRQQGAFLKEDIGFTEDIQCHLFRLIDSRVPSLIKTSSGLNLVMVAASFDIPGNATIKGNIKHHTVATPIATPYKFSGTEHRVLTPQTMGEGGSFEESVHLETATSLFFLYGDQALTIFLSPGDTLTLTTDARDMADTYAFAGNAAQNSELAQRIGELLMEQSGWGSGKLSTVMRQKDTDAFHAFIQEENRKAQQLFENYLDNASPDAINYYRREWAFALATSKLQFLSTVHYKSHQDAQVPFSDFPKDFFTDIDTMEASSGDANTIIRPDYHTWLVQYYQARIGVAPIWDDDFLRVFPFIIATSSGHTQYKTLHTFLKRAISGSDWHTNQRIKPYYEDFMKNCQDSAMTNNLKREWAWNEQWEPGISASLLALPLLDGSSVELSRYKGKPLCLIVSEFFVPTELAAYAAFIKDKTNSDVQFVIAQIRQQPDVPSVLHDSLFQGIPNVELLELAHHPKDIGPIGTSGYSSKWFVLDPWLRVVAGNLQPTYRRTNDVVPTMQTISYPGTNSYPVKLEELLDKARKAHRFTKAQTAEFRKIAGWTFVSILLTTLVIGVTNRRRTQALKKREAMKHRIQQLEIKALRSQMNPHFIFNALNSIQSLITENRFRDANIYLAEFASLLRGVLNNSEKPGVSLSDELEAVEHYCRLEQLRFDFTYRIHVPDDVSPELIEIPSMIIQPLVENSIVHGFAQKRRKACLTIAIEHTNCGLTVTVADNGTGLPVEGQVYRQGNGMGLKLVEERVRNFNNTEKNTNLTLQNRIENGKIGGATATITLMMD</sequence>
<keyword evidence="1" id="KW-0472">Membrane</keyword>
<evidence type="ECO:0000256" key="2">
    <source>
        <dbReference type="SAM" id="SignalP"/>
    </source>
</evidence>
<evidence type="ECO:0000313" key="6">
    <source>
        <dbReference type="Proteomes" id="UP000198916"/>
    </source>
</evidence>
<keyword evidence="1" id="KW-0812">Transmembrane</keyword>
<accession>A0A1H7FXG5</accession>
<dbReference type="SUPFAM" id="SSF55874">
    <property type="entry name" value="ATPase domain of HSP90 chaperone/DNA topoisomerase II/histidine kinase"/>
    <property type="match status" value="1"/>
</dbReference>
<evidence type="ECO:0000259" key="4">
    <source>
        <dbReference type="Pfam" id="PF06580"/>
    </source>
</evidence>
<dbReference type="PANTHER" id="PTHR34220">
    <property type="entry name" value="SENSOR HISTIDINE KINASE YPDA"/>
    <property type="match status" value="1"/>
</dbReference>
<dbReference type="EMBL" id="FNZR01000001">
    <property type="protein sequence ID" value="SEK30763.1"/>
    <property type="molecule type" value="Genomic_DNA"/>
</dbReference>
<keyword evidence="5" id="KW-0418">Kinase</keyword>
<keyword evidence="2" id="KW-0732">Signal</keyword>
<feature type="domain" description="Histidine kinase/HSP90-like ATPase" evidence="3">
    <location>
        <begin position="885"/>
        <end position="984"/>
    </location>
</feature>
<dbReference type="GO" id="GO:0016020">
    <property type="term" value="C:membrane"/>
    <property type="evidence" value="ECO:0007669"/>
    <property type="project" value="InterPro"/>
</dbReference>
<dbReference type="InterPro" id="IPR050640">
    <property type="entry name" value="Bact_2-comp_sensor_kinase"/>
</dbReference>
<evidence type="ECO:0000256" key="1">
    <source>
        <dbReference type="SAM" id="Phobius"/>
    </source>
</evidence>